<dbReference type="Proteomes" id="UP000234681">
    <property type="component" value="Chromosome 13"/>
</dbReference>
<accession>A6JG65</accession>
<reference evidence="3" key="1">
    <citation type="submission" date="2005-09" db="EMBL/GenBank/DDBJ databases">
        <authorList>
            <person name="Mural R.J."/>
            <person name="Li P.W."/>
            <person name="Adams M.D."/>
            <person name="Amanatides P.G."/>
            <person name="Baden-Tillson H."/>
            <person name="Barnstead M."/>
            <person name="Chin S.H."/>
            <person name="Dew I."/>
            <person name="Evans C.A."/>
            <person name="Ferriera S."/>
            <person name="Flanigan M."/>
            <person name="Fosler C."/>
            <person name="Glodek A."/>
            <person name="Gu Z."/>
            <person name="Holt R.A."/>
            <person name="Jennings D."/>
            <person name="Kraft C.L."/>
            <person name="Lu F."/>
            <person name="Nguyen T."/>
            <person name="Nusskern D.R."/>
            <person name="Pfannkoch C.M."/>
            <person name="Sitter C."/>
            <person name="Sutton G.G."/>
            <person name="Venter J.C."/>
            <person name="Wang Z."/>
            <person name="Woodage T."/>
            <person name="Zheng X.H."/>
            <person name="Zhong F."/>
        </authorList>
    </citation>
    <scope>NUCLEOTIDE SEQUENCE [LARGE SCALE GENOMIC DNA]</scope>
    <source>
        <strain>BN</strain>
        <strain evidence="3">Sprague-Dawley</strain>
    </source>
</reference>
<evidence type="ECO:0000256" key="1">
    <source>
        <dbReference type="SAM" id="MobiDB-lite"/>
    </source>
</evidence>
<name>A6JG65_RAT</name>
<sequence>METTNSKETPGSKQHDIYRDAHPNRNLWTPLSRAGTDSVPHF</sequence>
<gene>
    <name evidence="2" type="ORF">rCG_20061</name>
</gene>
<dbReference type="AlphaFoldDB" id="A6JG65"/>
<evidence type="ECO:0000313" key="3">
    <source>
        <dbReference type="Proteomes" id="UP000234681"/>
    </source>
</evidence>
<evidence type="ECO:0000313" key="2">
    <source>
        <dbReference type="EMBL" id="EDL94721.1"/>
    </source>
</evidence>
<feature type="compositionally biased region" description="Polar residues" evidence="1">
    <location>
        <begin position="1"/>
        <end position="12"/>
    </location>
</feature>
<feature type="region of interest" description="Disordered" evidence="1">
    <location>
        <begin position="1"/>
        <end position="42"/>
    </location>
</feature>
<dbReference type="EMBL" id="CH473985">
    <property type="protein sequence ID" value="EDL94721.1"/>
    <property type="molecule type" value="Genomic_DNA"/>
</dbReference>
<proteinExistence type="predicted"/>
<organism evidence="2 3">
    <name type="scientific">Rattus norvegicus</name>
    <name type="common">Rat</name>
    <dbReference type="NCBI Taxonomy" id="10116"/>
    <lineage>
        <taxon>Eukaryota</taxon>
        <taxon>Metazoa</taxon>
        <taxon>Chordata</taxon>
        <taxon>Craniata</taxon>
        <taxon>Vertebrata</taxon>
        <taxon>Euteleostomi</taxon>
        <taxon>Mammalia</taxon>
        <taxon>Eutheria</taxon>
        <taxon>Euarchontoglires</taxon>
        <taxon>Glires</taxon>
        <taxon>Rodentia</taxon>
        <taxon>Myomorpha</taxon>
        <taxon>Muroidea</taxon>
        <taxon>Muridae</taxon>
        <taxon>Murinae</taxon>
        <taxon>Rattus</taxon>
    </lineage>
</organism>
<protein>
    <submittedName>
        <fullName evidence="2">RCG20061</fullName>
    </submittedName>
</protein>
<feature type="compositionally biased region" description="Basic and acidic residues" evidence="1">
    <location>
        <begin position="13"/>
        <end position="23"/>
    </location>
</feature>